<reference evidence="4" key="1">
    <citation type="submission" date="2022-06" db="EMBL/GenBank/DDBJ databases">
        <title>Sphingomonas sp. nov. isolated from rhizosphere soil of tomato.</title>
        <authorList>
            <person name="Dong H."/>
            <person name="Gao R."/>
        </authorList>
    </citation>
    <scope>NUCLEOTIDE SEQUENCE</scope>
    <source>
        <strain evidence="4">MMSM24</strain>
    </source>
</reference>
<organism evidence="4 5">
    <name type="scientific">Sphingomonas lycopersici</name>
    <dbReference type="NCBI Taxonomy" id="2951807"/>
    <lineage>
        <taxon>Bacteria</taxon>
        <taxon>Pseudomonadati</taxon>
        <taxon>Pseudomonadota</taxon>
        <taxon>Alphaproteobacteria</taxon>
        <taxon>Sphingomonadales</taxon>
        <taxon>Sphingomonadaceae</taxon>
        <taxon>Sphingomonas</taxon>
    </lineage>
</organism>
<evidence type="ECO:0000259" key="3">
    <source>
        <dbReference type="Pfam" id="PF23666"/>
    </source>
</evidence>
<gene>
    <name evidence="4" type="ORF">NEE01_17860</name>
</gene>
<dbReference type="RefSeq" id="WP_179513186.1">
    <property type="nucleotide sequence ID" value="NZ_JANFAV010000014.1"/>
</dbReference>
<dbReference type="InterPro" id="IPR032876">
    <property type="entry name" value="J_dom"/>
</dbReference>
<dbReference type="Pfam" id="PF13550">
    <property type="entry name" value="Phage-tail_3"/>
    <property type="match status" value="1"/>
</dbReference>
<feature type="domain" description="Rcc01698-like C-terminal" evidence="3">
    <location>
        <begin position="473"/>
        <end position="566"/>
    </location>
</feature>
<sequence length="715" mass="73323">MATLVLTAVGNVFGGPIGGAIGATLGQIIDRNLLFKPKGREGPRLTELAVQGSSYGAPIPRLFGTMRVAGSVIWATDLVEHRATSGGKGRPKVTSYSYTASFAVALSSRPILGVGRIWADGNLLRGAAGDWKSATNFRLLTGGEDQPVDPLIASAEGAALAPAHRGIAYAVFEDLALEDFGNRIPSLTFEVTADAAPVTVGAVAQAVSDGVVRDAGGSAAIDGFSAYGENARAVVAVLGQIGGCRFAPVGDAIEMRAPGVGAVATVEDAGAPRRARSIRPIETVPQSIAVAHYDPARDYQTGRQRATRPGAGRRGETVDAPAAIGAGAAKALATAMLARAEAERVRRRVTSDVAAIAVAPGDRVAIAGEDGLWRVTGATLERMAVTLDLLAERWATAPVAASSGRVLGAPDAVAGTTILHAFELPALDEALLSEPRLTIVAAGSAPGWRRAALRTSLDGGARWTAIGGSALPATLGVVAAGVPWAPATLVDRRSEILVDLAHDGMTLSGADAGALDRGANLALVGDELLQFGAADQRAARRWRLRDLLRGRRGTALADHAAGDRFVLIEAEAALTLSLAAAPGQAVQVAAEAVSDVAETSVVLTGASILPPAPVGLAFDDDADGGATIRWRRRGRSGWRWRDGADTPLGEEREHYRVTIVPTGAAARTLAVDTPVARVTAAERAAGSVGVTVAQIGTNGASPAATIVIRPHDPRL</sequence>
<keyword evidence="5" id="KW-1185">Reference proteome</keyword>
<dbReference type="EMBL" id="JANFAV010000014">
    <property type="protein sequence ID" value="MCW6536647.1"/>
    <property type="molecule type" value="Genomic_DNA"/>
</dbReference>
<feature type="domain" description="Tip attachment protein J" evidence="2">
    <location>
        <begin position="229"/>
        <end position="377"/>
    </location>
</feature>
<comment type="caution">
    <text evidence="4">The sequence shown here is derived from an EMBL/GenBank/DDBJ whole genome shotgun (WGS) entry which is preliminary data.</text>
</comment>
<dbReference type="Pfam" id="PF23666">
    <property type="entry name" value="Rcc01698_C"/>
    <property type="match status" value="1"/>
</dbReference>
<proteinExistence type="predicted"/>
<protein>
    <submittedName>
        <fullName evidence="4">Phage tail protein</fullName>
    </submittedName>
</protein>
<name>A0AA41Z9Y5_9SPHN</name>
<dbReference type="InterPro" id="IPR056490">
    <property type="entry name" value="Rcc01698_C"/>
</dbReference>
<dbReference type="AlphaFoldDB" id="A0AA41Z9Y5"/>
<evidence type="ECO:0000313" key="5">
    <source>
        <dbReference type="Proteomes" id="UP001165565"/>
    </source>
</evidence>
<evidence type="ECO:0000313" key="4">
    <source>
        <dbReference type="EMBL" id="MCW6536647.1"/>
    </source>
</evidence>
<feature type="region of interest" description="Disordered" evidence="1">
    <location>
        <begin position="299"/>
        <end position="319"/>
    </location>
</feature>
<dbReference type="Proteomes" id="UP001165565">
    <property type="component" value="Unassembled WGS sequence"/>
</dbReference>
<accession>A0AA41Z9Y5</accession>
<evidence type="ECO:0000256" key="1">
    <source>
        <dbReference type="SAM" id="MobiDB-lite"/>
    </source>
</evidence>
<evidence type="ECO:0000259" key="2">
    <source>
        <dbReference type="Pfam" id="PF13550"/>
    </source>
</evidence>